<keyword evidence="2" id="KW-0548">Nucleotidyltransferase</keyword>
<keyword evidence="1" id="KW-0808">Transferase</keyword>
<evidence type="ECO:0000313" key="6">
    <source>
        <dbReference type="Proteomes" id="UP000886998"/>
    </source>
</evidence>
<evidence type="ECO:0000256" key="2">
    <source>
        <dbReference type="ARBA" id="ARBA00022695"/>
    </source>
</evidence>
<dbReference type="EMBL" id="BMAV01014005">
    <property type="protein sequence ID" value="GFY62000.1"/>
    <property type="molecule type" value="Genomic_DNA"/>
</dbReference>
<dbReference type="AlphaFoldDB" id="A0A8X7CD56"/>
<keyword evidence="4" id="KW-0255">Endonuclease</keyword>
<dbReference type="Gene3D" id="3.10.10.10">
    <property type="entry name" value="HIV Type 1 Reverse Transcriptase, subunit A, domain 1"/>
    <property type="match status" value="1"/>
</dbReference>
<proteinExistence type="predicted"/>
<dbReference type="PANTHER" id="PTHR37984:SF5">
    <property type="entry name" value="PROTEIN NYNRIN-LIKE"/>
    <property type="match status" value="1"/>
</dbReference>
<accession>A0A8X7CD56</accession>
<protein>
    <submittedName>
        <fullName evidence="5">Retrovirus-related Pol polyprotein from transposon 17.6</fullName>
    </submittedName>
</protein>
<dbReference type="GO" id="GO:0004519">
    <property type="term" value="F:endonuclease activity"/>
    <property type="evidence" value="ECO:0007669"/>
    <property type="project" value="UniProtKB-KW"/>
</dbReference>
<evidence type="ECO:0000256" key="1">
    <source>
        <dbReference type="ARBA" id="ARBA00022679"/>
    </source>
</evidence>
<dbReference type="GO" id="GO:0071897">
    <property type="term" value="P:DNA biosynthetic process"/>
    <property type="evidence" value="ECO:0007669"/>
    <property type="project" value="UniProtKB-ARBA"/>
</dbReference>
<dbReference type="SUPFAM" id="SSF50630">
    <property type="entry name" value="Acid proteases"/>
    <property type="match status" value="1"/>
</dbReference>
<sequence>MAYLAKARKDDLKTLATELGLEIGEMMRVIDFKNLILTSKDYDEQFTKTLLETIIETRVQAERDEKEEKDYKRKQEGLVLELERMKLSMTATSTNTSATAAEKINIQHLIPRFVENSDISTYLKIFERQCEQVNIDEVDYVTHLLPICGKPGYTKSKCPDCNPSKGDPAHFGILKVSSLSPANRNAVLRISINGVSGTAFADSGASHSIAGATLYTILLQQGAVFEKTSISLSFADGLVTQKEVLRTFQTVLLEGRKFKTPFIILPDAKNNSTLLGVDFLEKAGIVLNFRKNCWTFCDDSRKSYNFVTPYQSTSVNVRPVAINNCQLREDEGQELLGSQRAELDSLLKNHHSIFEVGGEATPFIEHSINTENNPPISVPPYRMNPARKELLKKELDSLLQQGIIVECESPFATLVFGYHFDMTKKRILTQDEIDRYMKNSDELSEDGLEFSVDDVDFYLTVWHLM</sequence>
<dbReference type="InterPro" id="IPR043502">
    <property type="entry name" value="DNA/RNA_pol_sf"/>
</dbReference>
<dbReference type="Proteomes" id="UP000886998">
    <property type="component" value="Unassembled WGS sequence"/>
</dbReference>
<evidence type="ECO:0000256" key="4">
    <source>
        <dbReference type="ARBA" id="ARBA00022759"/>
    </source>
</evidence>
<dbReference type="GO" id="GO:0016779">
    <property type="term" value="F:nucleotidyltransferase activity"/>
    <property type="evidence" value="ECO:0007669"/>
    <property type="project" value="UniProtKB-KW"/>
</dbReference>
<gene>
    <name evidence="5" type="primary">pol_3085</name>
    <name evidence="5" type="ORF">TNIN_53951</name>
</gene>
<keyword evidence="3" id="KW-0540">Nuclease</keyword>
<dbReference type="InterPro" id="IPR050951">
    <property type="entry name" value="Retrovirus_Pol_polyprotein"/>
</dbReference>
<dbReference type="PANTHER" id="PTHR37984">
    <property type="entry name" value="PROTEIN CBG26694"/>
    <property type="match status" value="1"/>
</dbReference>
<keyword evidence="4" id="KW-0378">Hydrolase</keyword>
<evidence type="ECO:0000256" key="3">
    <source>
        <dbReference type="ARBA" id="ARBA00022722"/>
    </source>
</evidence>
<dbReference type="OrthoDB" id="6783097at2759"/>
<reference evidence="5" key="1">
    <citation type="submission" date="2020-08" db="EMBL/GenBank/DDBJ databases">
        <title>Multicomponent nature underlies the extraordinary mechanical properties of spider dragline silk.</title>
        <authorList>
            <person name="Kono N."/>
            <person name="Nakamura H."/>
            <person name="Mori M."/>
            <person name="Yoshida Y."/>
            <person name="Ohtoshi R."/>
            <person name="Malay A.D."/>
            <person name="Moran D.A.P."/>
            <person name="Tomita M."/>
            <person name="Numata K."/>
            <person name="Arakawa K."/>
        </authorList>
    </citation>
    <scope>NUCLEOTIDE SEQUENCE</scope>
</reference>
<evidence type="ECO:0000313" key="5">
    <source>
        <dbReference type="EMBL" id="GFY62000.1"/>
    </source>
</evidence>
<name>A0A8X7CD56_9ARAC</name>
<dbReference type="Gene3D" id="2.40.70.10">
    <property type="entry name" value="Acid Proteases"/>
    <property type="match status" value="1"/>
</dbReference>
<comment type="caution">
    <text evidence="5">The sequence shown here is derived from an EMBL/GenBank/DDBJ whole genome shotgun (WGS) entry which is preliminary data.</text>
</comment>
<organism evidence="5 6">
    <name type="scientific">Trichonephila inaurata madagascariensis</name>
    <dbReference type="NCBI Taxonomy" id="2747483"/>
    <lineage>
        <taxon>Eukaryota</taxon>
        <taxon>Metazoa</taxon>
        <taxon>Ecdysozoa</taxon>
        <taxon>Arthropoda</taxon>
        <taxon>Chelicerata</taxon>
        <taxon>Arachnida</taxon>
        <taxon>Araneae</taxon>
        <taxon>Araneomorphae</taxon>
        <taxon>Entelegynae</taxon>
        <taxon>Araneoidea</taxon>
        <taxon>Nephilidae</taxon>
        <taxon>Trichonephila</taxon>
        <taxon>Trichonephila inaurata</taxon>
    </lineage>
</organism>
<dbReference type="InterPro" id="IPR021109">
    <property type="entry name" value="Peptidase_aspartic_dom_sf"/>
</dbReference>
<keyword evidence="6" id="KW-1185">Reference proteome</keyword>
<dbReference type="SUPFAM" id="SSF56672">
    <property type="entry name" value="DNA/RNA polymerases"/>
    <property type="match status" value="1"/>
</dbReference>